<name>A0A2H1K9R1_9MICO</name>
<evidence type="ECO:0000313" key="2">
    <source>
        <dbReference type="Proteomes" id="UP000234433"/>
    </source>
</evidence>
<proteinExistence type="predicted"/>
<dbReference type="RefSeq" id="WP_133067128.1">
    <property type="nucleotide sequence ID" value="NZ_FXZD01000007.1"/>
</dbReference>
<evidence type="ECO:0000313" key="1">
    <source>
        <dbReference type="EMBL" id="SMX96511.1"/>
    </source>
</evidence>
<dbReference type="AlphaFoldDB" id="A0A2H1K9R1"/>
<protein>
    <submittedName>
        <fullName evidence="1">Uncharacterized protein</fullName>
    </submittedName>
</protein>
<accession>A0A2H1K9R1</accession>
<gene>
    <name evidence="1" type="ORF">BANT918_02227</name>
</gene>
<sequence length="184" mass="20367">MTAQGKTVPLVHLGAKASPEDRRSRRLIVIRDSLGRHSVQLSRLDPLAVGQRSLLLSKHTQKLSPAQIEAMESCVEPWQHVTVPFRGSKVEVFAVVGDLLPRGNDGHIAGRLRSSPEHIGPDVLVRQRLAVEVGRLVADLRGRAKAERVRVEGDGWDDDEGGFETSLGLERYRRDEADERQFGG</sequence>
<organism evidence="1 2">
    <name type="scientific">Brevibacterium antiquum CNRZ 918</name>
    <dbReference type="NCBI Taxonomy" id="1255637"/>
    <lineage>
        <taxon>Bacteria</taxon>
        <taxon>Bacillati</taxon>
        <taxon>Actinomycetota</taxon>
        <taxon>Actinomycetes</taxon>
        <taxon>Micrococcales</taxon>
        <taxon>Brevibacteriaceae</taxon>
        <taxon>Brevibacterium</taxon>
    </lineage>
</organism>
<dbReference type="EMBL" id="FXZD01000007">
    <property type="protein sequence ID" value="SMX96511.1"/>
    <property type="molecule type" value="Genomic_DNA"/>
</dbReference>
<dbReference type="Proteomes" id="UP000234433">
    <property type="component" value="Unassembled WGS sequence"/>
</dbReference>
<reference evidence="1 2" key="1">
    <citation type="submission" date="2017-03" db="EMBL/GenBank/DDBJ databases">
        <authorList>
            <person name="Afonso C.L."/>
            <person name="Miller P.J."/>
            <person name="Scott M.A."/>
            <person name="Spackman E."/>
            <person name="Goraichik I."/>
            <person name="Dimitrov K.M."/>
            <person name="Suarez D.L."/>
            <person name="Swayne D.E."/>
        </authorList>
    </citation>
    <scope>NUCLEOTIDE SEQUENCE [LARGE SCALE GENOMIC DNA]</scope>
    <source>
        <strain evidence="1 2">CNRZ 918</strain>
    </source>
</reference>